<evidence type="ECO:0000256" key="3">
    <source>
        <dbReference type="ARBA" id="ARBA00022692"/>
    </source>
</evidence>
<evidence type="ECO:0000256" key="6">
    <source>
        <dbReference type="SAM" id="Phobius"/>
    </source>
</evidence>
<dbReference type="EMBL" id="JABBGJ010000064">
    <property type="protein sequence ID" value="NMM03891.1"/>
    <property type="molecule type" value="Genomic_DNA"/>
</dbReference>
<comment type="subcellular location">
    <subcellularLocation>
        <location evidence="1">Membrane</location>
        <topology evidence="1">Multi-pass membrane protein</topology>
    </subcellularLocation>
</comment>
<dbReference type="GO" id="GO:0016020">
    <property type="term" value="C:membrane"/>
    <property type="evidence" value="ECO:0007669"/>
    <property type="project" value="UniProtKB-SubCell"/>
</dbReference>
<dbReference type="InterPro" id="IPR011701">
    <property type="entry name" value="MFS"/>
</dbReference>
<evidence type="ECO:0000256" key="1">
    <source>
        <dbReference type="ARBA" id="ARBA00004141"/>
    </source>
</evidence>
<feature type="transmembrane region" description="Helical" evidence="6">
    <location>
        <begin position="112"/>
        <end position="135"/>
    </location>
</feature>
<evidence type="ECO:0000256" key="4">
    <source>
        <dbReference type="ARBA" id="ARBA00022989"/>
    </source>
</evidence>
<evidence type="ECO:0000256" key="5">
    <source>
        <dbReference type="ARBA" id="ARBA00023136"/>
    </source>
</evidence>
<comment type="caution">
    <text evidence="8">The sequence shown here is derived from an EMBL/GenBank/DDBJ whole genome shotgun (WGS) entry which is preliminary data.</text>
</comment>
<sequence length="416" mass="44699">MDRLNVGYAQLQMKEMLNFSDAIYGLGAAIFFIGYFVFEIPSNLLLNRVGARKTLLRIMFLWGLASACTMFVRTPTEYYIARFLLGVFEAGFYPGVLLYLTLWYPPARRARIVSFVFVAGVVAGVVAGALSGWILQNMNGVHGWQGWQWMFLLEGVPSCLVGILAYVCLADRPADASWLDSEQKELVSGELAAAAAATHTDRDGQPARHPFFNPTVYLLSFALFSILSGLYALLFWLPTVIHGLGVRNLQHVGLYSMIPNAAGAVAMILYGRHSDARVERRWHYAVAAMVAAVSLCATTLTGHSLALSLTLLAFANAGISGALPVFWAMATSRLTARESVTGIAIITSLSNLSGVVSPYALGLIRTATGSLANGLYLIAAIMVAGTILVLLGIPANSGARRGTDALAEPSGRKAAR</sequence>
<feature type="transmembrane region" description="Helical" evidence="6">
    <location>
        <begin position="22"/>
        <end position="42"/>
    </location>
</feature>
<keyword evidence="4 6" id="KW-1133">Transmembrane helix</keyword>
<dbReference type="InterPro" id="IPR036259">
    <property type="entry name" value="MFS_trans_sf"/>
</dbReference>
<keyword evidence="9" id="KW-1185">Reference proteome</keyword>
<keyword evidence="5 6" id="KW-0472">Membrane</keyword>
<feature type="transmembrane region" description="Helical" evidence="6">
    <location>
        <begin position="282"/>
        <end position="300"/>
    </location>
</feature>
<accession>A0A848IQ51</accession>
<dbReference type="PROSITE" id="PS50850">
    <property type="entry name" value="MFS"/>
    <property type="match status" value="1"/>
</dbReference>
<gene>
    <name evidence="8" type="ORF">HHL24_39225</name>
</gene>
<name>A0A848IQ51_9BURK</name>
<organism evidence="8 9">
    <name type="scientific">Paraburkholderia polaris</name>
    <dbReference type="NCBI Taxonomy" id="2728848"/>
    <lineage>
        <taxon>Bacteria</taxon>
        <taxon>Pseudomonadati</taxon>
        <taxon>Pseudomonadota</taxon>
        <taxon>Betaproteobacteria</taxon>
        <taxon>Burkholderiales</taxon>
        <taxon>Burkholderiaceae</taxon>
        <taxon>Paraburkholderia</taxon>
    </lineage>
</organism>
<reference evidence="8 9" key="1">
    <citation type="submission" date="2020-04" db="EMBL/GenBank/DDBJ databases">
        <title>Paraburkholderia sp. RP-4-7 isolated from soil.</title>
        <authorList>
            <person name="Dahal R.H."/>
        </authorList>
    </citation>
    <scope>NUCLEOTIDE SEQUENCE [LARGE SCALE GENOMIC DNA]</scope>
    <source>
        <strain evidence="8 9">RP-4-7</strain>
    </source>
</reference>
<dbReference type="PANTHER" id="PTHR43791">
    <property type="entry name" value="PERMEASE-RELATED"/>
    <property type="match status" value="1"/>
</dbReference>
<dbReference type="Proteomes" id="UP000544134">
    <property type="component" value="Unassembled WGS sequence"/>
</dbReference>
<feature type="domain" description="Major facilitator superfamily (MFS) profile" evidence="7">
    <location>
        <begin position="1"/>
        <end position="397"/>
    </location>
</feature>
<evidence type="ECO:0000256" key="2">
    <source>
        <dbReference type="ARBA" id="ARBA00022448"/>
    </source>
</evidence>
<dbReference type="Gene3D" id="1.20.1250.20">
    <property type="entry name" value="MFS general substrate transporter like domains"/>
    <property type="match status" value="2"/>
</dbReference>
<feature type="transmembrane region" description="Helical" evidence="6">
    <location>
        <begin position="216"/>
        <end position="237"/>
    </location>
</feature>
<feature type="transmembrane region" description="Helical" evidence="6">
    <location>
        <begin position="78"/>
        <end position="100"/>
    </location>
</feature>
<feature type="transmembrane region" description="Helical" evidence="6">
    <location>
        <begin position="306"/>
        <end position="328"/>
    </location>
</feature>
<keyword evidence="3 6" id="KW-0812">Transmembrane</keyword>
<protein>
    <submittedName>
        <fullName evidence="8">MFS transporter</fullName>
    </submittedName>
</protein>
<feature type="transmembrane region" description="Helical" evidence="6">
    <location>
        <begin position="249"/>
        <end position="270"/>
    </location>
</feature>
<dbReference type="CDD" id="cd17319">
    <property type="entry name" value="MFS_ExuT_GudP_like"/>
    <property type="match status" value="1"/>
</dbReference>
<dbReference type="Pfam" id="PF07690">
    <property type="entry name" value="MFS_1"/>
    <property type="match status" value="1"/>
</dbReference>
<feature type="transmembrane region" description="Helical" evidence="6">
    <location>
        <begin position="340"/>
        <end position="361"/>
    </location>
</feature>
<dbReference type="PANTHER" id="PTHR43791:SF36">
    <property type="entry name" value="TRANSPORTER, PUTATIVE (AFU_ORTHOLOGUE AFUA_6G08340)-RELATED"/>
    <property type="match status" value="1"/>
</dbReference>
<evidence type="ECO:0000259" key="7">
    <source>
        <dbReference type="PROSITE" id="PS50850"/>
    </source>
</evidence>
<keyword evidence="2" id="KW-0813">Transport</keyword>
<feature type="transmembrane region" description="Helical" evidence="6">
    <location>
        <begin position="54"/>
        <end position="72"/>
    </location>
</feature>
<feature type="transmembrane region" description="Helical" evidence="6">
    <location>
        <begin position="373"/>
        <end position="393"/>
    </location>
</feature>
<evidence type="ECO:0000313" key="9">
    <source>
        <dbReference type="Proteomes" id="UP000544134"/>
    </source>
</evidence>
<dbReference type="FunFam" id="1.20.1250.20:FF:000018">
    <property type="entry name" value="MFS transporter permease"/>
    <property type="match status" value="1"/>
</dbReference>
<dbReference type="InterPro" id="IPR020846">
    <property type="entry name" value="MFS_dom"/>
</dbReference>
<proteinExistence type="predicted"/>
<evidence type="ECO:0000313" key="8">
    <source>
        <dbReference type="EMBL" id="NMM03891.1"/>
    </source>
</evidence>
<dbReference type="GO" id="GO:0022857">
    <property type="term" value="F:transmembrane transporter activity"/>
    <property type="evidence" value="ECO:0007669"/>
    <property type="project" value="InterPro"/>
</dbReference>
<dbReference type="SUPFAM" id="SSF103473">
    <property type="entry name" value="MFS general substrate transporter"/>
    <property type="match status" value="1"/>
</dbReference>
<dbReference type="AlphaFoldDB" id="A0A848IQ51"/>
<feature type="transmembrane region" description="Helical" evidence="6">
    <location>
        <begin position="147"/>
        <end position="169"/>
    </location>
</feature>